<evidence type="ECO:0000256" key="1">
    <source>
        <dbReference type="ARBA" id="ARBA00004613"/>
    </source>
</evidence>
<evidence type="ECO:0000256" key="3">
    <source>
        <dbReference type="ARBA" id="ARBA00022645"/>
    </source>
</evidence>
<keyword evidence="5" id="KW-0732">Signal</keyword>
<keyword evidence="6" id="KW-0378">Hydrolase</keyword>
<dbReference type="Gene3D" id="3.40.50.11320">
    <property type="match status" value="1"/>
</dbReference>
<dbReference type="GO" id="GO:0005576">
    <property type="term" value="C:extracellular region"/>
    <property type="evidence" value="ECO:0007669"/>
    <property type="project" value="UniProtKB-SubCell"/>
</dbReference>
<reference evidence="9" key="1">
    <citation type="submission" date="2020-06" db="EMBL/GenBank/DDBJ databases">
        <authorList>
            <person name="Li T."/>
            <person name="Hu X."/>
            <person name="Zhang T."/>
            <person name="Song X."/>
            <person name="Zhang H."/>
            <person name="Dai N."/>
            <person name="Sheng W."/>
            <person name="Hou X."/>
            <person name="Wei L."/>
        </authorList>
    </citation>
    <scope>NUCLEOTIDE SEQUENCE</scope>
    <source>
        <strain evidence="9">KEN8</strain>
        <tissue evidence="9">Leaf</tissue>
    </source>
</reference>
<organism evidence="9">
    <name type="scientific">Sesamum calycinum</name>
    <dbReference type="NCBI Taxonomy" id="2727403"/>
    <lineage>
        <taxon>Eukaryota</taxon>
        <taxon>Viridiplantae</taxon>
        <taxon>Streptophyta</taxon>
        <taxon>Embryophyta</taxon>
        <taxon>Tracheophyta</taxon>
        <taxon>Spermatophyta</taxon>
        <taxon>Magnoliopsida</taxon>
        <taxon>eudicotyledons</taxon>
        <taxon>Gunneridae</taxon>
        <taxon>Pentapetalae</taxon>
        <taxon>asterids</taxon>
        <taxon>lamiids</taxon>
        <taxon>Lamiales</taxon>
        <taxon>Pedaliaceae</taxon>
        <taxon>Sesamum</taxon>
    </lineage>
</organism>
<dbReference type="GO" id="GO:0004185">
    <property type="term" value="F:serine-type carboxypeptidase activity"/>
    <property type="evidence" value="ECO:0007669"/>
    <property type="project" value="InterPro"/>
</dbReference>
<keyword evidence="4" id="KW-0645">Protease</keyword>
<accession>A0AAW2PQI8</accession>
<dbReference type="AlphaFoldDB" id="A0AAW2PQI8"/>
<proteinExistence type="inferred from homology"/>
<dbReference type="InterPro" id="IPR001563">
    <property type="entry name" value="Peptidase_S10"/>
</dbReference>
<keyword evidence="3 9" id="KW-0121">Carboxypeptidase</keyword>
<dbReference type="FunFam" id="3.40.50.11320:FF:000002">
    <property type="entry name" value="Carboxypeptidase"/>
    <property type="match status" value="1"/>
</dbReference>
<gene>
    <name evidence="9" type="ORF">Scaly_1365800</name>
</gene>
<name>A0AAW2PQI8_9LAMI</name>
<dbReference type="SUPFAM" id="SSF53474">
    <property type="entry name" value="alpha/beta-Hydrolases"/>
    <property type="match status" value="1"/>
</dbReference>
<comment type="similarity">
    <text evidence="2">Belongs to the peptidase S10 family.</text>
</comment>
<dbReference type="Gene3D" id="6.10.250.940">
    <property type="match status" value="1"/>
</dbReference>
<dbReference type="GO" id="GO:0005773">
    <property type="term" value="C:vacuole"/>
    <property type="evidence" value="ECO:0007669"/>
    <property type="project" value="TreeGrafter"/>
</dbReference>
<dbReference type="InterPro" id="IPR029058">
    <property type="entry name" value="AB_hydrolase_fold"/>
</dbReference>
<dbReference type="Pfam" id="PF00450">
    <property type="entry name" value="Peptidase_S10"/>
    <property type="match status" value="1"/>
</dbReference>
<evidence type="ECO:0000256" key="2">
    <source>
        <dbReference type="ARBA" id="ARBA00009431"/>
    </source>
</evidence>
<dbReference type="PANTHER" id="PTHR11802">
    <property type="entry name" value="SERINE PROTEASE FAMILY S10 SERINE CARBOXYPEPTIDASE"/>
    <property type="match status" value="1"/>
</dbReference>
<dbReference type="PANTHER" id="PTHR11802:SF460">
    <property type="entry name" value="CARBOXYPEPTIDASE"/>
    <property type="match status" value="1"/>
</dbReference>
<evidence type="ECO:0000313" key="9">
    <source>
        <dbReference type="EMBL" id="KAL0356801.1"/>
    </source>
</evidence>
<keyword evidence="8" id="KW-0325">Glycoprotein</keyword>
<reference evidence="9" key="2">
    <citation type="journal article" date="2024" name="Plant">
        <title>Genomic evolution and insights into agronomic trait innovations of Sesamum species.</title>
        <authorList>
            <person name="Miao H."/>
            <person name="Wang L."/>
            <person name="Qu L."/>
            <person name="Liu H."/>
            <person name="Sun Y."/>
            <person name="Le M."/>
            <person name="Wang Q."/>
            <person name="Wei S."/>
            <person name="Zheng Y."/>
            <person name="Lin W."/>
            <person name="Duan Y."/>
            <person name="Cao H."/>
            <person name="Xiong S."/>
            <person name="Wang X."/>
            <person name="Wei L."/>
            <person name="Li C."/>
            <person name="Ma Q."/>
            <person name="Ju M."/>
            <person name="Zhao R."/>
            <person name="Li G."/>
            <person name="Mu C."/>
            <person name="Tian Q."/>
            <person name="Mei H."/>
            <person name="Zhang T."/>
            <person name="Gao T."/>
            <person name="Zhang H."/>
        </authorList>
    </citation>
    <scope>NUCLEOTIDE SEQUENCE</scope>
    <source>
        <strain evidence="9">KEN8</strain>
    </source>
</reference>
<dbReference type="EMBL" id="JACGWM010000008">
    <property type="protein sequence ID" value="KAL0356801.1"/>
    <property type="molecule type" value="Genomic_DNA"/>
</dbReference>
<sequence>MYDISFWKQELHSEHEHDIQIGNAYIDYTDRWAGTYDHFWTSALISDETHQGIIENCNFSSDASVSGICNEYQDKADSEAGNIFIYDIYAPLCGSSSTSPSISSYDPCSDDYVLAYLNTPEVQKALHANVTGLPGPWEDCNGDTDGIIPVTTTRYSMPKLGAPVKTPWYPWYSQGEVGGYVVEYQNVTFVTIRGAGHFVPSYQPERALAFFSSFLEGKLPPGRN</sequence>
<evidence type="ECO:0000256" key="7">
    <source>
        <dbReference type="ARBA" id="ARBA00023157"/>
    </source>
</evidence>
<evidence type="ECO:0000256" key="6">
    <source>
        <dbReference type="ARBA" id="ARBA00022801"/>
    </source>
</evidence>
<comment type="subcellular location">
    <subcellularLocation>
        <location evidence="1">Secreted</location>
    </subcellularLocation>
</comment>
<dbReference type="GO" id="GO:0006508">
    <property type="term" value="P:proteolysis"/>
    <property type="evidence" value="ECO:0007669"/>
    <property type="project" value="UniProtKB-KW"/>
</dbReference>
<dbReference type="Gene3D" id="3.40.50.1820">
    <property type="entry name" value="alpha/beta hydrolase"/>
    <property type="match status" value="1"/>
</dbReference>
<comment type="caution">
    <text evidence="9">The sequence shown here is derived from an EMBL/GenBank/DDBJ whole genome shotgun (WGS) entry which is preliminary data.</text>
</comment>
<evidence type="ECO:0000256" key="5">
    <source>
        <dbReference type="ARBA" id="ARBA00022729"/>
    </source>
</evidence>
<evidence type="ECO:0000256" key="4">
    <source>
        <dbReference type="ARBA" id="ARBA00022670"/>
    </source>
</evidence>
<dbReference type="InterPro" id="IPR033124">
    <property type="entry name" value="Ser_caboxypep_his_AS"/>
</dbReference>
<dbReference type="PROSITE" id="PS00560">
    <property type="entry name" value="CARBOXYPEPT_SER_HIS"/>
    <property type="match status" value="1"/>
</dbReference>
<protein>
    <submittedName>
        <fullName evidence="9">Serine carboxypeptidase II-3</fullName>
    </submittedName>
</protein>
<keyword evidence="7" id="KW-1015">Disulfide bond</keyword>
<evidence type="ECO:0000256" key="8">
    <source>
        <dbReference type="ARBA" id="ARBA00023180"/>
    </source>
</evidence>